<protein>
    <submittedName>
        <fullName evidence="1">Uncharacterized protein</fullName>
    </submittedName>
</protein>
<evidence type="ECO:0000313" key="1">
    <source>
        <dbReference type="EMBL" id="SVE12253.1"/>
    </source>
</evidence>
<proteinExistence type="predicted"/>
<sequence length="34" mass="3915">SFFLLYALSGPSMLVIRFLKKKKNLKQEKTPSNS</sequence>
<organism evidence="1">
    <name type="scientific">marine metagenome</name>
    <dbReference type="NCBI Taxonomy" id="408172"/>
    <lineage>
        <taxon>unclassified sequences</taxon>
        <taxon>metagenomes</taxon>
        <taxon>ecological metagenomes</taxon>
    </lineage>
</organism>
<feature type="non-terminal residue" evidence="1">
    <location>
        <position position="1"/>
    </location>
</feature>
<gene>
    <name evidence="1" type="ORF">METZ01_LOCUS465107</name>
</gene>
<dbReference type="AlphaFoldDB" id="A0A383AXE6"/>
<dbReference type="EMBL" id="UINC01195612">
    <property type="protein sequence ID" value="SVE12253.1"/>
    <property type="molecule type" value="Genomic_DNA"/>
</dbReference>
<accession>A0A383AXE6</accession>
<name>A0A383AXE6_9ZZZZ</name>
<reference evidence="1" key="1">
    <citation type="submission" date="2018-05" db="EMBL/GenBank/DDBJ databases">
        <authorList>
            <person name="Lanie J.A."/>
            <person name="Ng W.-L."/>
            <person name="Kazmierczak K.M."/>
            <person name="Andrzejewski T.M."/>
            <person name="Davidsen T.M."/>
            <person name="Wayne K.J."/>
            <person name="Tettelin H."/>
            <person name="Glass J.I."/>
            <person name="Rusch D."/>
            <person name="Podicherti R."/>
            <person name="Tsui H.-C.T."/>
            <person name="Winkler M.E."/>
        </authorList>
    </citation>
    <scope>NUCLEOTIDE SEQUENCE</scope>
</reference>